<evidence type="ECO:0000313" key="1">
    <source>
        <dbReference type="EMBL" id="KIM71134.1"/>
    </source>
</evidence>
<sequence>MWQGQDWVGARHHIDAVAPPLQQPLPPLNPGVLYRAYQVNQTTFLFVQYKDNNGLLSPCNRAILCQGYNATYKSCGQPSPFIEPVNYILL</sequence>
<dbReference type="EMBL" id="KN833461">
    <property type="protein sequence ID" value="KIM71134.1"/>
    <property type="molecule type" value="Genomic_DNA"/>
</dbReference>
<reference evidence="1 2" key="1">
    <citation type="submission" date="2014-04" db="EMBL/GenBank/DDBJ databases">
        <authorList>
            <consortium name="DOE Joint Genome Institute"/>
            <person name="Kuo A."/>
            <person name="Tarkka M."/>
            <person name="Buscot F."/>
            <person name="Kohler A."/>
            <person name="Nagy L.G."/>
            <person name="Floudas D."/>
            <person name="Copeland A."/>
            <person name="Barry K.W."/>
            <person name="Cichocki N."/>
            <person name="Veneault-Fourrey C."/>
            <person name="LaButti K."/>
            <person name="Lindquist E.A."/>
            <person name="Lipzen A."/>
            <person name="Lundell T."/>
            <person name="Morin E."/>
            <person name="Murat C."/>
            <person name="Sun H."/>
            <person name="Tunlid A."/>
            <person name="Henrissat B."/>
            <person name="Grigoriev I.V."/>
            <person name="Hibbett D.S."/>
            <person name="Martin F."/>
            <person name="Nordberg H.P."/>
            <person name="Cantor M.N."/>
            <person name="Hua S.X."/>
        </authorList>
    </citation>
    <scope>NUCLEOTIDE SEQUENCE [LARGE SCALE GENOMIC DNA]</scope>
    <source>
        <strain evidence="1 2">F 1598</strain>
    </source>
</reference>
<protein>
    <submittedName>
        <fullName evidence="1">Uncharacterized protein</fullName>
    </submittedName>
</protein>
<dbReference type="AlphaFoldDB" id="A0A0C3ESS2"/>
<reference evidence="2" key="2">
    <citation type="submission" date="2015-01" db="EMBL/GenBank/DDBJ databases">
        <title>Evolutionary Origins and Diversification of the Mycorrhizal Mutualists.</title>
        <authorList>
            <consortium name="DOE Joint Genome Institute"/>
            <consortium name="Mycorrhizal Genomics Consortium"/>
            <person name="Kohler A."/>
            <person name="Kuo A."/>
            <person name="Nagy L.G."/>
            <person name="Floudas D."/>
            <person name="Copeland A."/>
            <person name="Barry K.W."/>
            <person name="Cichocki N."/>
            <person name="Veneault-Fourrey C."/>
            <person name="LaButti K."/>
            <person name="Lindquist E.A."/>
            <person name="Lipzen A."/>
            <person name="Lundell T."/>
            <person name="Morin E."/>
            <person name="Murat C."/>
            <person name="Riley R."/>
            <person name="Ohm R."/>
            <person name="Sun H."/>
            <person name="Tunlid A."/>
            <person name="Henrissat B."/>
            <person name="Grigoriev I.V."/>
            <person name="Hibbett D.S."/>
            <person name="Martin F."/>
        </authorList>
    </citation>
    <scope>NUCLEOTIDE SEQUENCE [LARGE SCALE GENOMIC DNA]</scope>
    <source>
        <strain evidence="2">F 1598</strain>
    </source>
</reference>
<name>A0A0C3ESS2_PILCF</name>
<gene>
    <name evidence="1" type="ORF">PILCRDRAFT_830529</name>
</gene>
<keyword evidence="2" id="KW-1185">Reference proteome</keyword>
<dbReference type="InParanoid" id="A0A0C3ESS2"/>
<proteinExistence type="predicted"/>
<organism evidence="1 2">
    <name type="scientific">Piloderma croceum (strain F 1598)</name>
    <dbReference type="NCBI Taxonomy" id="765440"/>
    <lineage>
        <taxon>Eukaryota</taxon>
        <taxon>Fungi</taxon>
        <taxon>Dikarya</taxon>
        <taxon>Basidiomycota</taxon>
        <taxon>Agaricomycotina</taxon>
        <taxon>Agaricomycetes</taxon>
        <taxon>Agaricomycetidae</taxon>
        <taxon>Atheliales</taxon>
        <taxon>Atheliaceae</taxon>
        <taxon>Piloderma</taxon>
    </lineage>
</organism>
<evidence type="ECO:0000313" key="2">
    <source>
        <dbReference type="Proteomes" id="UP000054166"/>
    </source>
</evidence>
<dbReference type="Proteomes" id="UP000054166">
    <property type="component" value="Unassembled WGS sequence"/>
</dbReference>
<dbReference type="HOGENOM" id="CLU_2441676_0_0_1"/>
<accession>A0A0C3ESS2</accession>